<dbReference type="EMBL" id="PGTO01000002">
    <property type="protein sequence ID" value="RAU23415.1"/>
    <property type="molecule type" value="Genomic_DNA"/>
</dbReference>
<dbReference type="GO" id="GO:0009927">
    <property type="term" value="F:histidine phosphotransfer kinase activity"/>
    <property type="evidence" value="ECO:0007669"/>
    <property type="project" value="TreeGrafter"/>
</dbReference>
<accession>A0A364P2V2</accession>
<evidence type="ECO:0000256" key="8">
    <source>
        <dbReference type="ARBA" id="ARBA00022777"/>
    </source>
</evidence>
<dbReference type="SMART" id="SM00304">
    <property type="entry name" value="HAMP"/>
    <property type="match status" value="1"/>
</dbReference>
<dbReference type="Pfam" id="PF00672">
    <property type="entry name" value="HAMP"/>
    <property type="match status" value="1"/>
</dbReference>
<evidence type="ECO:0000256" key="9">
    <source>
        <dbReference type="ARBA" id="ARBA00022840"/>
    </source>
</evidence>
<dbReference type="Gene3D" id="6.10.340.10">
    <property type="match status" value="1"/>
</dbReference>
<dbReference type="SMART" id="SM00388">
    <property type="entry name" value="HisKA"/>
    <property type="match status" value="1"/>
</dbReference>
<dbReference type="Gene3D" id="1.10.287.130">
    <property type="match status" value="1"/>
</dbReference>
<keyword evidence="12" id="KW-0812">Transmembrane</keyword>
<keyword evidence="11 12" id="KW-0472">Membrane</keyword>
<dbReference type="AlphaFoldDB" id="A0A364P2V2"/>
<gene>
    <name evidence="15" type="ORF">CU669_04620</name>
</gene>
<dbReference type="Proteomes" id="UP000251075">
    <property type="component" value="Unassembled WGS sequence"/>
</dbReference>
<proteinExistence type="predicted"/>
<dbReference type="PANTHER" id="PTHR43047:SF72">
    <property type="entry name" value="OSMOSENSING HISTIDINE PROTEIN KINASE SLN1"/>
    <property type="match status" value="1"/>
</dbReference>
<keyword evidence="4" id="KW-1003">Cell membrane</keyword>
<reference evidence="15 16" key="1">
    <citation type="submission" date="2017-11" db="EMBL/GenBank/DDBJ databases">
        <title>Draft genome sequence of magnetotactic bacterium Magnetospirillum kuznetsovii LBB-42.</title>
        <authorList>
            <person name="Grouzdev D.S."/>
            <person name="Rysina M.S."/>
            <person name="Baslerov R.V."/>
            <person name="Koziaeva V."/>
        </authorList>
    </citation>
    <scope>NUCLEOTIDE SEQUENCE [LARGE SCALE GENOMIC DNA]</scope>
    <source>
        <strain evidence="15 16">LBB-42</strain>
    </source>
</reference>
<feature type="domain" description="HAMP" evidence="14">
    <location>
        <begin position="302"/>
        <end position="354"/>
    </location>
</feature>
<feature type="domain" description="Histidine kinase" evidence="13">
    <location>
        <begin position="376"/>
        <end position="595"/>
    </location>
</feature>
<dbReference type="SUPFAM" id="SSF55874">
    <property type="entry name" value="ATPase domain of HSP90 chaperone/DNA topoisomerase II/histidine kinase"/>
    <property type="match status" value="1"/>
</dbReference>
<comment type="subcellular location">
    <subcellularLocation>
        <location evidence="2">Cell membrane</location>
    </subcellularLocation>
</comment>
<evidence type="ECO:0000256" key="5">
    <source>
        <dbReference type="ARBA" id="ARBA00022553"/>
    </source>
</evidence>
<evidence type="ECO:0000256" key="3">
    <source>
        <dbReference type="ARBA" id="ARBA00012438"/>
    </source>
</evidence>
<evidence type="ECO:0000313" key="15">
    <source>
        <dbReference type="EMBL" id="RAU23415.1"/>
    </source>
</evidence>
<dbReference type="EC" id="2.7.13.3" evidence="3"/>
<dbReference type="InterPro" id="IPR003594">
    <property type="entry name" value="HATPase_dom"/>
</dbReference>
<dbReference type="GO" id="GO:0000155">
    <property type="term" value="F:phosphorelay sensor kinase activity"/>
    <property type="evidence" value="ECO:0007669"/>
    <property type="project" value="InterPro"/>
</dbReference>
<dbReference type="GO" id="GO:0005886">
    <property type="term" value="C:plasma membrane"/>
    <property type="evidence" value="ECO:0007669"/>
    <property type="project" value="UniProtKB-SubCell"/>
</dbReference>
<dbReference type="InterPro" id="IPR003661">
    <property type="entry name" value="HisK_dim/P_dom"/>
</dbReference>
<dbReference type="FunFam" id="3.30.565.10:FF:000023">
    <property type="entry name" value="PAS domain-containing sensor histidine kinase"/>
    <property type="match status" value="1"/>
</dbReference>
<dbReference type="Pfam" id="PF00512">
    <property type="entry name" value="HisKA"/>
    <property type="match status" value="1"/>
</dbReference>
<organism evidence="15 16">
    <name type="scientific">Paramagnetospirillum kuznetsovii</name>
    <dbReference type="NCBI Taxonomy" id="2053833"/>
    <lineage>
        <taxon>Bacteria</taxon>
        <taxon>Pseudomonadati</taxon>
        <taxon>Pseudomonadota</taxon>
        <taxon>Alphaproteobacteria</taxon>
        <taxon>Rhodospirillales</taxon>
        <taxon>Magnetospirillaceae</taxon>
        <taxon>Paramagnetospirillum</taxon>
    </lineage>
</organism>
<dbReference type="InterPro" id="IPR004358">
    <property type="entry name" value="Sig_transdc_His_kin-like_C"/>
</dbReference>
<keyword evidence="6" id="KW-0808">Transferase</keyword>
<dbReference type="PROSITE" id="PS50109">
    <property type="entry name" value="HIS_KIN"/>
    <property type="match status" value="1"/>
</dbReference>
<keyword evidence="5" id="KW-0597">Phosphoprotein</keyword>
<dbReference type="PANTHER" id="PTHR43047">
    <property type="entry name" value="TWO-COMPONENT HISTIDINE PROTEIN KINASE"/>
    <property type="match status" value="1"/>
</dbReference>
<dbReference type="InterPro" id="IPR005467">
    <property type="entry name" value="His_kinase_dom"/>
</dbReference>
<evidence type="ECO:0000259" key="14">
    <source>
        <dbReference type="PROSITE" id="PS50885"/>
    </source>
</evidence>
<dbReference type="SMART" id="SM00387">
    <property type="entry name" value="HATPase_c"/>
    <property type="match status" value="1"/>
</dbReference>
<dbReference type="SUPFAM" id="SSF47384">
    <property type="entry name" value="Homodimeric domain of signal transducing histidine kinase"/>
    <property type="match status" value="1"/>
</dbReference>
<dbReference type="GO" id="GO:0005524">
    <property type="term" value="F:ATP binding"/>
    <property type="evidence" value="ECO:0007669"/>
    <property type="project" value="UniProtKB-KW"/>
</dbReference>
<dbReference type="CDD" id="cd06225">
    <property type="entry name" value="HAMP"/>
    <property type="match status" value="1"/>
</dbReference>
<evidence type="ECO:0000256" key="10">
    <source>
        <dbReference type="ARBA" id="ARBA00023012"/>
    </source>
</evidence>
<keyword evidence="8" id="KW-0418">Kinase</keyword>
<evidence type="ECO:0000256" key="4">
    <source>
        <dbReference type="ARBA" id="ARBA00022475"/>
    </source>
</evidence>
<evidence type="ECO:0000256" key="11">
    <source>
        <dbReference type="ARBA" id="ARBA00023136"/>
    </source>
</evidence>
<keyword evidence="7" id="KW-0547">Nucleotide-binding</keyword>
<keyword evidence="12" id="KW-1133">Transmembrane helix</keyword>
<keyword evidence="9" id="KW-0067">ATP-binding</keyword>
<dbReference type="InterPro" id="IPR036890">
    <property type="entry name" value="HATPase_C_sf"/>
</dbReference>
<feature type="transmembrane region" description="Helical" evidence="12">
    <location>
        <begin position="15"/>
        <end position="37"/>
    </location>
</feature>
<evidence type="ECO:0000313" key="16">
    <source>
        <dbReference type="Proteomes" id="UP000251075"/>
    </source>
</evidence>
<evidence type="ECO:0000259" key="13">
    <source>
        <dbReference type="PROSITE" id="PS50109"/>
    </source>
</evidence>
<keyword evidence="10" id="KW-0902">Two-component regulatory system</keyword>
<dbReference type="FunFam" id="1.10.287.130:FF:000038">
    <property type="entry name" value="Sensory transduction histidine kinase"/>
    <property type="match status" value="1"/>
</dbReference>
<keyword evidence="16" id="KW-1185">Reference proteome</keyword>
<evidence type="ECO:0000256" key="1">
    <source>
        <dbReference type="ARBA" id="ARBA00000085"/>
    </source>
</evidence>
<dbReference type="Gene3D" id="3.30.565.10">
    <property type="entry name" value="Histidine kinase-like ATPase, C-terminal domain"/>
    <property type="match status" value="1"/>
</dbReference>
<sequence length="612" mass="66163">MTYPWLNRAPRSLELRLAAIIFGCLLLPTIVVGWVSYDATFDSIVNERFHSVGRVATSKHDQLVTIFQRTNARARAFLADTDLRCSSLNRPVQSLCLQSAMEAFVHSERALGAVLHQTGRNDDIRFGEAPDQVAALPPLGRDQLVGILPKLGEDERSYFMVVIDSKRNLQLALLFPSSLLQGLFLPTADLGNSGEVFLADGEGMFITKARYESTQGHDHPISARPMQSCLSGKTGQVLDLDYRDVDIIHGYHFVPEIGGGCIMAHVDQAEALAPLDQLRTKMSSLAVVFFLAAAAVSIAVARSFVKPVAALTKATRDFTLGRPGLSLDTSAPGELGELARAFTAMRIAVSEGNRILRASVRDAEIANRAKSEFLANMSHELRTPLNAIIGFSEVLRTGIIVPVDGKVKSYCDDIHNAGQHLLAIVNDILDIAKIEAGHVELDLDEIDLADLIKSSLAMLGARANAGGVTLRHSGLDNLPPLTADRTRLMQIMVNILGNAVKFTPDGGSVTVSVDVEPLGLRINVKDTGIGIPPEHIARVTEPFYQVESATSRNFGGTGLGLALVREMVDLHGGSLAIHSQVGQGTIVTVTLPRHDVEADDRQGTGQHYQYDI</sequence>
<dbReference type="PROSITE" id="PS50885">
    <property type="entry name" value="HAMP"/>
    <property type="match status" value="1"/>
</dbReference>
<evidence type="ECO:0000256" key="12">
    <source>
        <dbReference type="SAM" id="Phobius"/>
    </source>
</evidence>
<comment type="catalytic activity">
    <reaction evidence="1">
        <text>ATP + protein L-histidine = ADP + protein N-phospho-L-histidine.</text>
        <dbReference type="EC" id="2.7.13.3"/>
    </reaction>
</comment>
<evidence type="ECO:0000256" key="7">
    <source>
        <dbReference type="ARBA" id="ARBA00022741"/>
    </source>
</evidence>
<name>A0A364P2V2_9PROT</name>
<feature type="transmembrane region" description="Helical" evidence="12">
    <location>
        <begin position="285"/>
        <end position="305"/>
    </location>
</feature>
<dbReference type="InterPro" id="IPR036097">
    <property type="entry name" value="HisK_dim/P_sf"/>
</dbReference>
<dbReference type="OrthoDB" id="7318144at2"/>
<dbReference type="InterPro" id="IPR003660">
    <property type="entry name" value="HAMP_dom"/>
</dbReference>
<dbReference type="CDD" id="cd16922">
    <property type="entry name" value="HATPase_EvgS-ArcB-TorS-like"/>
    <property type="match status" value="1"/>
</dbReference>
<comment type="caution">
    <text evidence="15">The sequence shown here is derived from an EMBL/GenBank/DDBJ whole genome shotgun (WGS) entry which is preliminary data.</text>
</comment>
<evidence type="ECO:0000256" key="2">
    <source>
        <dbReference type="ARBA" id="ARBA00004236"/>
    </source>
</evidence>
<dbReference type="CDD" id="cd00082">
    <property type="entry name" value="HisKA"/>
    <property type="match status" value="1"/>
</dbReference>
<dbReference type="PRINTS" id="PR00344">
    <property type="entry name" value="BCTRLSENSOR"/>
</dbReference>
<dbReference type="Pfam" id="PF02518">
    <property type="entry name" value="HATPase_c"/>
    <property type="match status" value="1"/>
</dbReference>
<protein>
    <recommendedName>
        <fullName evidence="3">histidine kinase</fullName>
        <ecNumber evidence="3">2.7.13.3</ecNumber>
    </recommendedName>
</protein>
<evidence type="ECO:0000256" key="6">
    <source>
        <dbReference type="ARBA" id="ARBA00022679"/>
    </source>
</evidence>